<keyword evidence="1" id="KW-1133">Transmembrane helix</keyword>
<evidence type="ECO:0000313" key="3">
    <source>
        <dbReference type="Proteomes" id="UP001174934"/>
    </source>
</evidence>
<protein>
    <submittedName>
        <fullName evidence="2">Uncharacterized protein</fullName>
    </submittedName>
</protein>
<keyword evidence="3" id="KW-1185">Reference proteome</keyword>
<feature type="transmembrane region" description="Helical" evidence="1">
    <location>
        <begin position="247"/>
        <end position="265"/>
    </location>
</feature>
<dbReference type="EMBL" id="JAULSR010000002">
    <property type="protein sequence ID" value="KAK0630862.1"/>
    <property type="molecule type" value="Genomic_DNA"/>
</dbReference>
<dbReference type="AlphaFoldDB" id="A0AA40CA80"/>
<proteinExistence type="predicted"/>
<feature type="transmembrane region" description="Helical" evidence="1">
    <location>
        <begin position="21"/>
        <end position="50"/>
    </location>
</feature>
<feature type="transmembrane region" description="Helical" evidence="1">
    <location>
        <begin position="142"/>
        <end position="164"/>
    </location>
</feature>
<sequence>MLKNVAKRSTYKKYRRGIGGVVWCHRMMLIGYGSVEGLALQFFLSFLALIKPSLQYTHYDPDCRISFYFALIGLFIATIVGNKGAVKDSVKGLSTISTAILIVLIRNTVQGSFAIFEWQIVYPMVFMPSWQVISNMWTNEMATVWGLFGLIFSFISSIQPWIYWKLVKQGYHANCGSPRILIFVFFDLYNPTYIRFVQVMSCIGNGRWVFGGIFLFVGVIIIVFTELILWANHVDLSDARLDSTSQLIPFMVGLFTMVSTVWTCIKDSLGA</sequence>
<keyword evidence="1" id="KW-0472">Membrane</keyword>
<name>A0AA40CA80_9PEZI</name>
<feature type="transmembrane region" description="Helical" evidence="1">
    <location>
        <begin position="98"/>
        <end position="122"/>
    </location>
</feature>
<accession>A0AA40CA80</accession>
<evidence type="ECO:0000256" key="1">
    <source>
        <dbReference type="SAM" id="Phobius"/>
    </source>
</evidence>
<gene>
    <name evidence="2" type="ORF">B0T17DRAFT_507298</name>
</gene>
<organism evidence="2 3">
    <name type="scientific">Bombardia bombarda</name>
    <dbReference type="NCBI Taxonomy" id="252184"/>
    <lineage>
        <taxon>Eukaryota</taxon>
        <taxon>Fungi</taxon>
        <taxon>Dikarya</taxon>
        <taxon>Ascomycota</taxon>
        <taxon>Pezizomycotina</taxon>
        <taxon>Sordariomycetes</taxon>
        <taxon>Sordariomycetidae</taxon>
        <taxon>Sordariales</taxon>
        <taxon>Lasiosphaeriaceae</taxon>
        <taxon>Bombardia</taxon>
    </lineage>
</organism>
<comment type="caution">
    <text evidence="2">The sequence shown here is derived from an EMBL/GenBank/DDBJ whole genome shotgun (WGS) entry which is preliminary data.</text>
</comment>
<reference evidence="2" key="1">
    <citation type="submission" date="2023-06" db="EMBL/GenBank/DDBJ databases">
        <title>Genome-scale phylogeny and comparative genomics of the fungal order Sordariales.</title>
        <authorList>
            <consortium name="Lawrence Berkeley National Laboratory"/>
            <person name="Hensen N."/>
            <person name="Bonometti L."/>
            <person name="Westerberg I."/>
            <person name="Brannstrom I.O."/>
            <person name="Guillou S."/>
            <person name="Cros-Aarteil S."/>
            <person name="Calhoun S."/>
            <person name="Haridas S."/>
            <person name="Kuo A."/>
            <person name="Mondo S."/>
            <person name="Pangilinan J."/>
            <person name="Riley R."/>
            <person name="LaButti K."/>
            <person name="Andreopoulos B."/>
            <person name="Lipzen A."/>
            <person name="Chen C."/>
            <person name="Yanf M."/>
            <person name="Daum C."/>
            <person name="Ng V."/>
            <person name="Clum A."/>
            <person name="Steindorff A."/>
            <person name="Ohm R."/>
            <person name="Martin F."/>
            <person name="Silar P."/>
            <person name="Natvig D."/>
            <person name="Lalanne C."/>
            <person name="Gautier V."/>
            <person name="Ament-velasquez S.L."/>
            <person name="Kruys A."/>
            <person name="Hutchinson M.I."/>
            <person name="Powell A.J."/>
            <person name="Barry K."/>
            <person name="Miller A.N."/>
            <person name="Grigoriev I.V."/>
            <person name="Debuchy R."/>
            <person name="Gladieux P."/>
            <person name="Thoren M.H."/>
            <person name="Johannesson H."/>
        </authorList>
    </citation>
    <scope>NUCLEOTIDE SEQUENCE</scope>
    <source>
        <strain evidence="2">SMH3391-2</strain>
    </source>
</reference>
<keyword evidence="1" id="KW-0812">Transmembrane</keyword>
<evidence type="ECO:0000313" key="2">
    <source>
        <dbReference type="EMBL" id="KAK0630862.1"/>
    </source>
</evidence>
<feature type="transmembrane region" description="Helical" evidence="1">
    <location>
        <begin position="208"/>
        <end position="231"/>
    </location>
</feature>
<dbReference type="Proteomes" id="UP001174934">
    <property type="component" value="Unassembled WGS sequence"/>
</dbReference>
<feature type="transmembrane region" description="Helical" evidence="1">
    <location>
        <begin position="65"/>
        <end position="86"/>
    </location>
</feature>